<keyword evidence="1" id="KW-0472">Membrane</keyword>
<dbReference type="Gene3D" id="3.40.30.10">
    <property type="entry name" value="Glutaredoxin"/>
    <property type="match status" value="1"/>
</dbReference>
<evidence type="ECO:0000313" key="3">
    <source>
        <dbReference type="EMBL" id="CAB4607932.1"/>
    </source>
</evidence>
<dbReference type="EMBL" id="CAEZUJ010000075">
    <property type="protein sequence ID" value="CAB4607932.1"/>
    <property type="molecule type" value="Genomic_DNA"/>
</dbReference>
<feature type="transmembrane region" description="Helical" evidence="1">
    <location>
        <begin position="6"/>
        <end position="26"/>
    </location>
</feature>
<dbReference type="PROSITE" id="PS51352">
    <property type="entry name" value="THIOREDOXIN_2"/>
    <property type="match status" value="1"/>
</dbReference>
<evidence type="ECO:0000256" key="1">
    <source>
        <dbReference type="SAM" id="Phobius"/>
    </source>
</evidence>
<dbReference type="InterPro" id="IPR013766">
    <property type="entry name" value="Thioredoxin_domain"/>
</dbReference>
<gene>
    <name evidence="3" type="ORF">UFOPK1811_01239</name>
    <name evidence="4" type="ORF">UFOPK2360_01201</name>
    <name evidence="5" type="ORF">UFOPK2659_00717</name>
    <name evidence="6" type="ORF">UFOPK4209_00684</name>
</gene>
<keyword evidence="1" id="KW-0812">Transmembrane</keyword>
<protein>
    <submittedName>
        <fullName evidence="6">Unannotated protein</fullName>
    </submittedName>
</protein>
<dbReference type="CDD" id="cd02947">
    <property type="entry name" value="TRX_family"/>
    <property type="match status" value="1"/>
</dbReference>
<dbReference type="EMBL" id="CAEZYJ010000092">
    <property type="protein sequence ID" value="CAB4722133.1"/>
    <property type="molecule type" value="Genomic_DNA"/>
</dbReference>
<feature type="domain" description="Thioredoxin" evidence="2">
    <location>
        <begin position="38"/>
        <end position="147"/>
    </location>
</feature>
<keyword evidence="1" id="KW-1133">Transmembrane helix</keyword>
<dbReference type="AlphaFoldDB" id="A0A6J7SA87"/>
<sequence length="147" mass="15536">MRNNTPVDNLLVLIAILAMATGYGFYFRARSGRLKATTKKGSIAATNGITAVEMGAEFGSVATLLQFSSAFCAPCRATKVLLGEVAKDHPGVAHVVLDAESHLELVRRLKIISTPTTLILDPSGVEVGRAVGAPRREQVAAALHALR</sequence>
<dbReference type="SUPFAM" id="SSF52833">
    <property type="entry name" value="Thioredoxin-like"/>
    <property type="match status" value="1"/>
</dbReference>
<dbReference type="EMBL" id="CAEZXH010000093">
    <property type="protein sequence ID" value="CAB4692139.1"/>
    <property type="molecule type" value="Genomic_DNA"/>
</dbReference>
<dbReference type="InterPro" id="IPR017937">
    <property type="entry name" value="Thioredoxin_CS"/>
</dbReference>
<evidence type="ECO:0000259" key="2">
    <source>
        <dbReference type="PROSITE" id="PS51352"/>
    </source>
</evidence>
<evidence type="ECO:0000313" key="5">
    <source>
        <dbReference type="EMBL" id="CAB4722133.1"/>
    </source>
</evidence>
<dbReference type="PROSITE" id="PS00194">
    <property type="entry name" value="THIOREDOXIN_1"/>
    <property type="match status" value="1"/>
</dbReference>
<dbReference type="Pfam" id="PF00085">
    <property type="entry name" value="Thioredoxin"/>
    <property type="match status" value="1"/>
</dbReference>
<accession>A0A6J7SA87</accession>
<reference evidence="6" key="1">
    <citation type="submission" date="2020-05" db="EMBL/GenBank/DDBJ databases">
        <authorList>
            <person name="Chiriac C."/>
            <person name="Salcher M."/>
            <person name="Ghai R."/>
            <person name="Kavagutti S V."/>
        </authorList>
    </citation>
    <scope>NUCLEOTIDE SEQUENCE</scope>
</reference>
<organism evidence="6">
    <name type="scientific">freshwater metagenome</name>
    <dbReference type="NCBI Taxonomy" id="449393"/>
    <lineage>
        <taxon>unclassified sequences</taxon>
        <taxon>metagenomes</taxon>
        <taxon>ecological metagenomes</taxon>
    </lineage>
</organism>
<evidence type="ECO:0000313" key="6">
    <source>
        <dbReference type="EMBL" id="CAB5038047.1"/>
    </source>
</evidence>
<dbReference type="EMBL" id="CAFBPY010000095">
    <property type="protein sequence ID" value="CAB5038047.1"/>
    <property type="molecule type" value="Genomic_DNA"/>
</dbReference>
<proteinExistence type="predicted"/>
<evidence type="ECO:0000313" key="4">
    <source>
        <dbReference type="EMBL" id="CAB4692139.1"/>
    </source>
</evidence>
<name>A0A6J7SA87_9ZZZZ</name>
<dbReference type="InterPro" id="IPR036249">
    <property type="entry name" value="Thioredoxin-like_sf"/>
</dbReference>